<keyword evidence="1 3" id="KW-0808">Transferase</keyword>
<reference evidence="3 4" key="1">
    <citation type="submission" date="2013-04" db="EMBL/GenBank/DDBJ databases">
        <title>Gluconobacter oxydans NBRC 3293 whole genome sequence.</title>
        <authorList>
            <person name="Matsutani M."/>
            <person name="Yakushi T."/>
            <person name="Matsushita K."/>
        </authorList>
    </citation>
    <scope>NUCLEOTIDE SEQUENCE [LARGE SCALE GENOMIC DNA]</scope>
    <source>
        <strain evidence="3 4">NBRC 3293</strain>
    </source>
</reference>
<dbReference type="RefSeq" id="WP_172492201.1">
    <property type="nucleotide sequence ID" value="NZ_BARJ01000003.1"/>
</dbReference>
<evidence type="ECO:0000259" key="2">
    <source>
        <dbReference type="Pfam" id="PF00534"/>
    </source>
</evidence>
<accession>A0A829X718</accession>
<dbReference type="EMBL" id="BARJ01000003">
    <property type="protein sequence ID" value="GEM16296.1"/>
    <property type="molecule type" value="Genomic_DNA"/>
</dbReference>
<comment type="caution">
    <text evidence="3">The sequence shown here is derived from an EMBL/GenBank/DDBJ whole genome shotgun (WGS) entry which is preliminary data.</text>
</comment>
<dbReference type="CDD" id="cd03809">
    <property type="entry name" value="GT4_MtfB-like"/>
    <property type="match status" value="1"/>
</dbReference>
<dbReference type="Gene3D" id="3.40.50.2000">
    <property type="entry name" value="Glycogen Phosphorylase B"/>
    <property type="match status" value="2"/>
</dbReference>
<proteinExistence type="predicted"/>
<feature type="domain" description="Glycosyl transferase family 1" evidence="2">
    <location>
        <begin position="260"/>
        <end position="409"/>
    </location>
</feature>
<evidence type="ECO:0000313" key="3">
    <source>
        <dbReference type="EMBL" id="GEM16296.1"/>
    </source>
</evidence>
<dbReference type="InterPro" id="IPR001296">
    <property type="entry name" value="Glyco_trans_1"/>
</dbReference>
<dbReference type="GO" id="GO:0016757">
    <property type="term" value="F:glycosyltransferase activity"/>
    <property type="evidence" value="ECO:0007669"/>
    <property type="project" value="InterPro"/>
</dbReference>
<dbReference type="AlphaFoldDB" id="A0A829X718"/>
<sequence length="441" mass="49702">MTVSSSIRIGIDGFNLAMARGTGVATYARTLSHCLKQMGHPVDVLYGMNITRHMSPALREVMFFDKLGQDTIQRKTKFFSARWWQNRCSDLLGEEAVSIPISGRVEARGLISRLPAYDRLFNVPFLFERASKRYRTFKRFTAIRIPDPPKIMHWTYPLPIYLEGAINIYTMHDLVPLRLPYTTLDDKGYYSRLIADLCKKADAICTVSEASRNDIIDFHPEAAAKIYNTYQSVHPNKKVLNLSQQNVSKEISGAFGLEVESYFLFFGSFEPKKNIGRIIEGFLEANTQRKLVLVGAMAWKSEQEVRFLERGIQLNRIVKIDYLPETLLGALIRGARAVLFPSLSEGFGLPVLEAMALGTATLTSREGALMEVAGDNAVLVDPYDISQITAGIETLDRDDELCSKLANEGPIRAAHFDMPHYANRLSLMYEEILKNTPNKCL</sequence>
<organism evidence="3 4">
    <name type="scientific">Gluconobacter oxydans NBRC 3293</name>
    <dbReference type="NCBI Taxonomy" id="1315969"/>
    <lineage>
        <taxon>Bacteria</taxon>
        <taxon>Pseudomonadati</taxon>
        <taxon>Pseudomonadota</taxon>
        <taxon>Alphaproteobacteria</taxon>
        <taxon>Acetobacterales</taxon>
        <taxon>Acetobacteraceae</taxon>
        <taxon>Gluconobacter</taxon>
    </lineage>
</organism>
<dbReference type="GO" id="GO:0009103">
    <property type="term" value="P:lipopolysaccharide biosynthetic process"/>
    <property type="evidence" value="ECO:0007669"/>
    <property type="project" value="TreeGrafter"/>
</dbReference>
<name>A0A829X718_GLUOY</name>
<dbReference type="Pfam" id="PF00534">
    <property type="entry name" value="Glycos_transf_1"/>
    <property type="match status" value="1"/>
</dbReference>
<dbReference type="PANTHER" id="PTHR46401">
    <property type="entry name" value="GLYCOSYLTRANSFERASE WBBK-RELATED"/>
    <property type="match status" value="1"/>
</dbReference>
<gene>
    <name evidence="3" type="ORF">NBRC3293_0793</name>
</gene>
<dbReference type="Proteomes" id="UP000484858">
    <property type="component" value="Unassembled WGS sequence"/>
</dbReference>
<protein>
    <submittedName>
        <fullName evidence="3">Glycosyltransferase</fullName>
    </submittedName>
</protein>
<dbReference type="SUPFAM" id="SSF53756">
    <property type="entry name" value="UDP-Glycosyltransferase/glycogen phosphorylase"/>
    <property type="match status" value="1"/>
</dbReference>
<evidence type="ECO:0000313" key="4">
    <source>
        <dbReference type="Proteomes" id="UP000484858"/>
    </source>
</evidence>
<dbReference type="PANTHER" id="PTHR46401:SF2">
    <property type="entry name" value="GLYCOSYLTRANSFERASE WBBK-RELATED"/>
    <property type="match status" value="1"/>
</dbReference>
<evidence type="ECO:0000256" key="1">
    <source>
        <dbReference type="ARBA" id="ARBA00022679"/>
    </source>
</evidence>